<dbReference type="EMBL" id="JAMSKV010000017">
    <property type="protein sequence ID" value="MCQ8279837.1"/>
    <property type="molecule type" value="Genomic_DNA"/>
</dbReference>
<dbReference type="Proteomes" id="UP001524587">
    <property type="component" value="Unassembled WGS sequence"/>
</dbReference>
<comment type="caution">
    <text evidence="1">The sequence shown here is derived from an EMBL/GenBank/DDBJ whole genome shotgun (WGS) entry which is preliminary data.</text>
</comment>
<evidence type="ECO:0000313" key="2">
    <source>
        <dbReference type="Proteomes" id="UP001524587"/>
    </source>
</evidence>
<gene>
    <name evidence="1" type="ORF">NFI95_15440</name>
</gene>
<organism evidence="1 2">
    <name type="scientific">Endosaccharibacter trunci</name>
    <dbReference type="NCBI Taxonomy" id="2812733"/>
    <lineage>
        <taxon>Bacteria</taxon>
        <taxon>Pseudomonadati</taxon>
        <taxon>Pseudomonadota</taxon>
        <taxon>Alphaproteobacteria</taxon>
        <taxon>Acetobacterales</taxon>
        <taxon>Acetobacteraceae</taxon>
        <taxon>Endosaccharibacter</taxon>
    </lineage>
</organism>
<accession>A0ABT1WAD4</accession>
<sequence length="59" mass="6871">MTDDPAQVPVGTERVFRRGELRRTFKRLPSGWLEEDNWVSGGRYLDDVSFDEEGWKPAD</sequence>
<proteinExistence type="predicted"/>
<reference evidence="1 2" key="1">
    <citation type="submission" date="2022-06" db="EMBL/GenBank/DDBJ databases">
        <title>Endosaccharibacter gen. nov., sp. nov., endophytic bacteria isolated from sugarcane.</title>
        <authorList>
            <person name="Pitiwittayakul N."/>
            <person name="Yukphan P."/>
            <person name="Charoenyingcharoen P."/>
            <person name="Tanasupawat S."/>
        </authorList>
    </citation>
    <scope>NUCLEOTIDE SEQUENCE [LARGE SCALE GENOMIC DNA]</scope>
    <source>
        <strain evidence="1 2">KSS8</strain>
    </source>
</reference>
<name>A0ABT1WAD4_9PROT</name>
<keyword evidence="2" id="KW-1185">Reference proteome</keyword>
<evidence type="ECO:0000313" key="1">
    <source>
        <dbReference type="EMBL" id="MCQ8279837.1"/>
    </source>
</evidence>
<dbReference type="RefSeq" id="WP_422865326.1">
    <property type="nucleotide sequence ID" value="NZ_JAMSKV010000017.1"/>
</dbReference>
<protein>
    <submittedName>
        <fullName evidence="1">Uncharacterized protein</fullName>
    </submittedName>
</protein>